<dbReference type="RefSeq" id="WP_220134434.1">
    <property type="nucleotide sequence ID" value="NZ_BAABAM010000007.1"/>
</dbReference>
<dbReference type="Proteomes" id="UP000530928">
    <property type="component" value="Unassembled WGS sequence"/>
</dbReference>
<evidence type="ECO:0000313" key="14">
    <source>
        <dbReference type="EMBL" id="MBA2896064.1"/>
    </source>
</evidence>
<proteinExistence type="inferred from homology"/>
<keyword evidence="3 11" id="KW-0004">4Fe-4S</keyword>
<evidence type="ECO:0000256" key="8">
    <source>
        <dbReference type="ARBA" id="ARBA00023125"/>
    </source>
</evidence>
<dbReference type="GO" id="GO:0047134">
    <property type="term" value="F:protein-disulfide reductase [NAD(P)H] activity"/>
    <property type="evidence" value="ECO:0007669"/>
    <property type="project" value="TreeGrafter"/>
</dbReference>
<evidence type="ECO:0000256" key="5">
    <source>
        <dbReference type="ARBA" id="ARBA00023004"/>
    </source>
</evidence>
<dbReference type="GO" id="GO:0003677">
    <property type="term" value="F:DNA binding"/>
    <property type="evidence" value="ECO:0007669"/>
    <property type="project" value="UniProtKB-UniRule"/>
</dbReference>
<evidence type="ECO:0000256" key="2">
    <source>
        <dbReference type="ARBA" id="ARBA00006597"/>
    </source>
</evidence>
<organism evidence="14 15">
    <name type="scientific">Nonomuraea soli</name>
    <dbReference type="NCBI Taxonomy" id="1032476"/>
    <lineage>
        <taxon>Bacteria</taxon>
        <taxon>Bacillati</taxon>
        <taxon>Actinomycetota</taxon>
        <taxon>Actinomycetes</taxon>
        <taxon>Streptosporangiales</taxon>
        <taxon>Streptosporangiaceae</taxon>
        <taxon>Nonomuraea</taxon>
    </lineage>
</organism>
<evidence type="ECO:0000256" key="1">
    <source>
        <dbReference type="ARBA" id="ARBA00004496"/>
    </source>
</evidence>
<comment type="PTM">
    <text evidence="11">Upon Fe-S cluster removal intramolecular disulfide bonds are formed.</text>
</comment>
<feature type="binding site" evidence="11">
    <location>
        <position position="50"/>
    </location>
    <ligand>
        <name>[4Fe-4S] cluster</name>
        <dbReference type="ChEBI" id="CHEBI:49883"/>
    </ligand>
</feature>
<keyword evidence="6 11" id="KW-0411">Iron-sulfur</keyword>
<dbReference type="AlphaFoldDB" id="A0A7W0HUE2"/>
<evidence type="ECO:0000256" key="11">
    <source>
        <dbReference type="HAMAP-Rule" id="MF_01479"/>
    </source>
</evidence>
<name>A0A7W0HUE2_9ACTN</name>
<dbReference type="EMBL" id="JACDUR010000008">
    <property type="protein sequence ID" value="MBA2896064.1"/>
    <property type="molecule type" value="Genomic_DNA"/>
</dbReference>
<evidence type="ECO:0000256" key="9">
    <source>
        <dbReference type="ARBA" id="ARBA00023157"/>
    </source>
</evidence>
<evidence type="ECO:0000256" key="12">
    <source>
        <dbReference type="SAM" id="MobiDB-lite"/>
    </source>
</evidence>
<evidence type="ECO:0000256" key="7">
    <source>
        <dbReference type="ARBA" id="ARBA00023015"/>
    </source>
</evidence>
<keyword evidence="9 11" id="KW-1015">Disulfide bond</keyword>
<dbReference type="PROSITE" id="PS51674">
    <property type="entry name" value="4FE4S_WBL"/>
    <property type="match status" value="1"/>
</dbReference>
<feature type="compositionally biased region" description="Basic residues" evidence="12">
    <location>
        <begin position="74"/>
        <end position="85"/>
    </location>
</feature>
<dbReference type="GO" id="GO:0045892">
    <property type="term" value="P:negative regulation of DNA-templated transcription"/>
    <property type="evidence" value="ECO:0007669"/>
    <property type="project" value="TreeGrafter"/>
</dbReference>
<dbReference type="InterPro" id="IPR034768">
    <property type="entry name" value="4FE4S_WBL"/>
</dbReference>
<feature type="domain" description="4Fe-4S Wbl-type" evidence="13">
    <location>
        <begin position="12"/>
        <end position="74"/>
    </location>
</feature>
<dbReference type="GO" id="GO:0051539">
    <property type="term" value="F:4 iron, 4 sulfur cluster binding"/>
    <property type="evidence" value="ECO:0007669"/>
    <property type="project" value="UniProtKB-UniRule"/>
</dbReference>
<keyword evidence="15" id="KW-1185">Reference proteome</keyword>
<comment type="cofactor">
    <cofactor evidence="11">
        <name>[4Fe-4S] cluster</name>
        <dbReference type="ChEBI" id="CHEBI:49883"/>
    </cofactor>
    <text evidence="11">Binds 1 [4Fe-4S] cluster per subunit. Following nitrosylation of the [4Fe-4S] cluster binds 1 [4Fe-8(NO)] cluster per subunit.</text>
</comment>
<keyword evidence="7 11" id="KW-0805">Transcription regulation</keyword>
<dbReference type="GO" id="GO:0045454">
    <property type="term" value="P:cell redox homeostasis"/>
    <property type="evidence" value="ECO:0007669"/>
    <property type="project" value="TreeGrafter"/>
</dbReference>
<reference evidence="14 15" key="1">
    <citation type="submission" date="2020-07" db="EMBL/GenBank/DDBJ databases">
        <title>Genomic Encyclopedia of Type Strains, Phase IV (KMG-IV): sequencing the most valuable type-strain genomes for metagenomic binning, comparative biology and taxonomic classification.</title>
        <authorList>
            <person name="Goeker M."/>
        </authorList>
    </citation>
    <scope>NUCLEOTIDE SEQUENCE [LARGE SCALE GENOMIC DNA]</scope>
    <source>
        <strain evidence="14 15">DSM 45533</strain>
    </source>
</reference>
<dbReference type="PANTHER" id="PTHR38839:SF6">
    <property type="entry name" value="TRANSCRIPTIONAL REGULATOR WHIB1"/>
    <property type="match status" value="1"/>
</dbReference>
<dbReference type="PANTHER" id="PTHR38839">
    <property type="entry name" value="TRANSCRIPTIONAL REGULATOR WHID-RELATED"/>
    <property type="match status" value="1"/>
</dbReference>
<gene>
    <name evidence="11" type="primary">whiB</name>
    <name evidence="14" type="ORF">HNR30_007455</name>
</gene>
<feature type="binding site" evidence="11">
    <location>
        <position position="13"/>
    </location>
    <ligand>
        <name>[4Fe-4S] cluster</name>
        <dbReference type="ChEBI" id="CHEBI:49883"/>
    </ligand>
</feature>
<evidence type="ECO:0000313" key="15">
    <source>
        <dbReference type="Proteomes" id="UP000530928"/>
    </source>
</evidence>
<feature type="binding site" evidence="11">
    <location>
        <position position="44"/>
    </location>
    <ligand>
        <name>[4Fe-4S] cluster</name>
        <dbReference type="ChEBI" id="CHEBI:49883"/>
    </ligand>
</feature>
<comment type="caution">
    <text evidence="14">The sequence shown here is derived from an EMBL/GenBank/DDBJ whole genome shotgun (WGS) entry which is preliminary data.</text>
</comment>
<keyword evidence="5 11" id="KW-0408">Iron</keyword>
<keyword evidence="11" id="KW-0963">Cytoplasm</keyword>
<comment type="PTM">
    <text evidence="11">The Fe-S cluster can be nitrosylated by nitric oxide (NO).</text>
</comment>
<keyword evidence="10 11" id="KW-0804">Transcription</keyword>
<dbReference type="HAMAP" id="MF_01479">
    <property type="entry name" value="WhiB"/>
    <property type="match status" value="1"/>
</dbReference>
<comment type="function">
    <text evidence="11">Acts as a transcriptional regulator. Probably redox-responsive. The apo- but not holo-form probably binds DNA.</text>
</comment>
<evidence type="ECO:0000256" key="10">
    <source>
        <dbReference type="ARBA" id="ARBA00023163"/>
    </source>
</evidence>
<dbReference type="GO" id="GO:0035731">
    <property type="term" value="F:dinitrosyl-iron complex binding"/>
    <property type="evidence" value="ECO:0007669"/>
    <property type="project" value="UniProtKB-UniRule"/>
</dbReference>
<evidence type="ECO:0000256" key="4">
    <source>
        <dbReference type="ARBA" id="ARBA00022723"/>
    </source>
</evidence>
<feature type="region of interest" description="Disordered" evidence="12">
    <location>
        <begin position="66"/>
        <end position="85"/>
    </location>
</feature>
<comment type="subcellular location">
    <subcellularLocation>
        <location evidence="1 11">Cytoplasm</location>
    </subcellularLocation>
</comment>
<keyword evidence="4 11" id="KW-0479">Metal-binding</keyword>
<dbReference type="InterPro" id="IPR003482">
    <property type="entry name" value="Whib"/>
</dbReference>
<evidence type="ECO:0000256" key="3">
    <source>
        <dbReference type="ARBA" id="ARBA00022485"/>
    </source>
</evidence>
<accession>A0A7W0HUE2</accession>
<comment type="similarity">
    <text evidence="2 11">Belongs to the WhiB family.</text>
</comment>
<evidence type="ECO:0000259" key="13">
    <source>
        <dbReference type="PROSITE" id="PS51674"/>
    </source>
</evidence>
<sequence>MAVIIDWVRRAACLDHDPDLFFPISFVGLSRAQVDRAKAVCGSCPVRQACLTYALDTGQQHGVWGGLEPDERRTAHKHHTIRHAA</sequence>
<dbReference type="Pfam" id="PF02467">
    <property type="entry name" value="Whib"/>
    <property type="match status" value="1"/>
</dbReference>
<dbReference type="GO" id="GO:0046872">
    <property type="term" value="F:metal ion binding"/>
    <property type="evidence" value="ECO:0007669"/>
    <property type="project" value="UniProtKB-KW"/>
</dbReference>
<dbReference type="GO" id="GO:0005737">
    <property type="term" value="C:cytoplasm"/>
    <property type="evidence" value="ECO:0007669"/>
    <property type="project" value="UniProtKB-SubCell"/>
</dbReference>
<feature type="binding site" evidence="11">
    <location>
        <position position="41"/>
    </location>
    <ligand>
        <name>[4Fe-4S] cluster</name>
        <dbReference type="ChEBI" id="CHEBI:49883"/>
    </ligand>
</feature>
<keyword evidence="8 11" id="KW-0238">DNA-binding</keyword>
<evidence type="ECO:0000256" key="6">
    <source>
        <dbReference type="ARBA" id="ARBA00023014"/>
    </source>
</evidence>
<protein>
    <recommendedName>
        <fullName evidence="11">Transcriptional regulator WhiB</fullName>
    </recommendedName>
</protein>